<accession>A0A645FMB3</accession>
<organism evidence="1">
    <name type="scientific">bioreactor metagenome</name>
    <dbReference type="NCBI Taxonomy" id="1076179"/>
    <lineage>
        <taxon>unclassified sequences</taxon>
        <taxon>metagenomes</taxon>
        <taxon>ecological metagenomes</taxon>
    </lineage>
</organism>
<comment type="caution">
    <text evidence="1">The sequence shown here is derived from an EMBL/GenBank/DDBJ whole genome shotgun (WGS) entry which is preliminary data.</text>
</comment>
<gene>
    <name evidence="1" type="ORF">SDC9_160875</name>
</gene>
<protein>
    <submittedName>
        <fullName evidence="1">Uncharacterized protein</fullName>
    </submittedName>
</protein>
<name>A0A645FMB3_9ZZZZ</name>
<reference evidence="1" key="1">
    <citation type="submission" date="2019-08" db="EMBL/GenBank/DDBJ databases">
        <authorList>
            <person name="Kucharzyk K."/>
            <person name="Murdoch R.W."/>
            <person name="Higgins S."/>
            <person name="Loffler F."/>
        </authorList>
    </citation>
    <scope>NUCLEOTIDE SEQUENCE</scope>
</reference>
<dbReference type="EMBL" id="VSSQ01060055">
    <property type="protein sequence ID" value="MPN13554.1"/>
    <property type="molecule type" value="Genomic_DNA"/>
</dbReference>
<proteinExistence type="predicted"/>
<sequence>MRYLAADRGIVVVDRNAAAFQVFGEHLRPLRRVGTGSHRGAGIRSAGYAVAAVNDGQRAFILNRCHQVRQLCALLRGNGSRPFCAVGIGHGDLPFMEDVALGEIDIPAVQALLGMIGKRRSQIILLIGIDVDGAPGGNDELAVFEFIIGARLIQRF</sequence>
<dbReference type="AlphaFoldDB" id="A0A645FMB3"/>
<evidence type="ECO:0000313" key="1">
    <source>
        <dbReference type="EMBL" id="MPN13554.1"/>
    </source>
</evidence>